<accession>A0ABR6CU15</accession>
<dbReference type="SUPFAM" id="SSF54427">
    <property type="entry name" value="NTF2-like"/>
    <property type="match status" value="2"/>
</dbReference>
<evidence type="ECO:0000259" key="1">
    <source>
        <dbReference type="Pfam" id="PF13577"/>
    </source>
</evidence>
<dbReference type="CDD" id="cd00531">
    <property type="entry name" value="NTF2_like"/>
    <property type="match status" value="1"/>
</dbReference>
<evidence type="ECO:0000313" key="3">
    <source>
        <dbReference type="Proteomes" id="UP000626697"/>
    </source>
</evidence>
<feature type="domain" description="SnoaL-like" evidence="1">
    <location>
        <begin position="17"/>
        <end position="139"/>
    </location>
</feature>
<protein>
    <submittedName>
        <fullName evidence="2">Ketosteroid isomerase-like protein</fullName>
    </submittedName>
</protein>
<evidence type="ECO:0000313" key="2">
    <source>
        <dbReference type="EMBL" id="MBA9028517.1"/>
    </source>
</evidence>
<dbReference type="Proteomes" id="UP000626697">
    <property type="component" value="Unassembled WGS sequence"/>
</dbReference>
<reference evidence="2 3" key="1">
    <citation type="submission" date="2020-08" db="EMBL/GenBank/DDBJ databases">
        <title>Genomic Encyclopedia of Type Strains, Phase IV (KMG-IV): sequencing the most valuable type-strain genomes for metagenomic binning, comparative biology and taxonomic classification.</title>
        <authorList>
            <person name="Goeker M."/>
        </authorList>
    </citation>
    <scope>NUCLEOTIDE SEQUENCE [LARGE SCALE GENOMIC DNA]</scope>
    <source>
        <strain evidence="2 3">DSM 105481</strain>
    </source>
</reference>
<organism evidence="2 3">
    <name type="scientific">Peribacillus huizhouensis</name>
    <dbReference type="NCBI Taxonomy" id="1501239"/>
    <lineage>
        <taxon>Bacteria</taxon>
        <taxon>Bacillati</taxon>
        <taxon>Bacillota</taxon>
        <taxon>Bacilli</taxon>
        <taxon>Bacillales</taxon>
        <taxon>Bacillaceae</taxon>
        <taxon>Peribacillus</taxon>
    </lineage>
</organism>
<gene>
    <name evidence="2" type="ORF">HNP81_003837</name>
</gene>
<name>A0ABR6CU15_9BACI</name>
<proteinExistence type="predicted"/>
<dbReference type="InterPro" id="IPR037401">
    <property type="entry name" value="SnoaL-like"/>
</dbReference>
<sequence length="325" mass="36476">METNQKSNTVFNKGGSSRAEIQQVFIAFAKALEANDVSTVESYFSPDSEAKFSHLGQFKGIEAIIKGLTHVGPKVDVTKFNITNSYVAVAGEKAQQSAYLTGVLANDIGEGKLDSFIFGGHFVNTYVKTIKGWKISHLRFELDWQSGKSSYVKDWKLADGAVGWHPKTVTPTILSKLDAPWRVFPNPDEQGTDEEQIAETYIRYSWALDQADFSLLTTVFTEDAKADMSPFGLMDGRQEIVSLLKILRSGHPYMQHAATNFRVKVTGDTATLDIYRVVPFLPTKETLDAPIFGARYESRLRRENGVWKFEWLHYIPGWLQGEEGM</sequence>
<comment type="caution">
    <text evidence="2">The sequence shown here is derived from an EMBL/GenBank/DDBJ whole genome shotgun (WGS) entry which is preliminary data.</text>
</comment>
<dbReference type="InterPro" id="IPR032710">
    <property type="entry name" value="NTF2-like_dom_sf"/>
</dbReference>
<dbReference type="Gene3D" id="3.10.450.50">
    <property type="match status" value="2"/>
</dbReference>
<dbReference type="RefSeq" id="WP_182503596.1">
    <property type="nucleotide sequence ID" value="NZ_JACJHX010000015.1"/>
</dbReference>
<feature type="domain" description="SnoaL-like" evidence="1">
    <location>
        <begin position="192"/>
        <end position="310"/>
    </location>
</feature>
<dbReference type="EMBL" id="JACJHX010000015">
    <property type="protein sequence ID" value="MBA9028517.1"/>
    <property type="molecule type" value="Genomic_DNA"/>
</dbReference>
<keyword evidence="3" id="KW-1185">Reference proteome</keyword>
<dbReference type="Pfam" id="PF13577">
    <property type="entry name" value="SnoaL_4"/>
    <property type="match status" value="2"/>
</dbReference>